<sequence length="32" mass="3002">MVAGGIGQVGGGQVNAVAPVGVQQAPQNGNVQ</sequence>
<dbReference type="EMBL" id="CADIKZ010000021">
    <property type="protein sequence ID" value="CAB3916103.1"/>
    <property type="molecule type" value="Genomic_DNA"/>
</dbReference>
<organism evidence="1 2">
    <name type="scientific">Achromobacter pulmonis</name>
    <dbReference type="NCBI Taxonomy" id="1389932"/>
    <lineage>
        <taxon>Bacteria</taxon>
        <taxon>Pseudomonadati</taxon>
        <taxon>Pseudomonadota</taxon>
        <taxon>Betaproteobacteria</taxon>
        <taxon>Burkholderiales</taxon>
        <taxon>Alcaligenaceae</taxon>
        <taxon>Achromobacter</taxon>
    </lineage>
</organism>
<accession>A0A6S7EN34</accession>
<reference evidence="1 2" key="1">
    <citation type="submission" date="2020-04" db="EMBL/GenBank/DDBJ databases">
        <authorList>
            <person name="De Canck E."/>
        </authorList>
    </citation>
    <scope>NUCLEOTIDE SEQUENCE [LARGE SCALE GENOMIC DNA]</scope>
    <source>
        <strain evidence="1 2">LMG 26788</strain>
    </source>
</reference>
<evidence type="ECO:0000313" key="2">
    <source>
        <dbReference type="Proteomes" id="UP000494203"/>
    </source>
</evidence>
<evidence type="ECO:0000313" key="1">
    <source>
        <dbReference type="EMBL" id="CAB3916103.1"/>
    </source>
</evidence>
<keyword evidence="2" id="KW-1185">Reference proteome</keyword>
<dbReference type="AlphaFoldDB" id="A0A6S7EN34"/>
<gene>
    <name evidence="1" type="ORF">LMG26788_05069</name>
</gene>
<proteinExistence type="predicted"/>
<dbReference type="Proteomes" id="UP000494203">
    <property type="component" value="Unassembled WGS sequence"/>
</dbReference>
<protein>
    <submittedName>
        <fullName evidence="1">Uncharacterized protein</fullName>
    </submittedName>
</protein>
<name>A0A6S7EN34_9BURK</name>